<accession>A0A4S8LMB1</accession>
<feature type="compositionally biased region" description="Polar residues" evidence="1">
    <location>
        <begin position="1"/>
        <end position="30"/>
    </location>
</feature>
<gene>
    <name evidence="2" type="ORF">K435DRAFT_802186</name>
</gene>
<sequence>MSHQTQNSVVFNSLSGTSDQSDQDAPTQSDMDVVNSPDLEDVLFPIPVFDPIWDVVESASSPIQETESEHFWKFAETGSPSIPWGIQASEDFTLPDIPRGRRKGIEWLSNFVGHALRRKEPWILRSSSNGLLEGYADVVANALACRDDIRDGTLLWFSGPLFPDPFPQGVDVATWCKEQEKSLKSLAITRKGKDDPEENKKRWEVQKQWEVLEGVVKNLFPEMWRRNSVKSYIMMHFEAHYAKSICPRKLGYIFPSCICLDVSTEIILGYRDPVTIRIKVRESSNARTHMRSLSWTIYLTIPQLSFWNDTDS</sequence>
<reference evidence="2 3" key="1">
    <citation type="journal article" date="2019" name="Nat. Ecol. Evol.">
        <title>Megaphylogeny resolves global patterns of mushroom evolution.</title>
        <authorList>
            <person name="Varga T."/>
            <person name="Krizsan K."/>
            <person name="Foldi C."/>
            <person name="Dima B."/>
            <person name="Sanchez-Garcia M."/>
            <person name="Sanchez-Ramirez S."/>
            <person name="Szollosi G.J."/>
            <person name="Szarkandi J.G."/>
            <person name="Papp V."/>
            <person name="Albert L."/>
            <person name="Andreopoulos W."/>
            <person name="Angelini C."/>
            <person name="Antonin V."/>
            <person name="Barry K.W."/>
            <person name="Bougher N.L."/>
            <person name="Buchanan P."/>
            <person name="Buyck B."/>
            <person name="Bense V."/>
            <person name="Catcheside P."/>
            <person name="Chovatia M."/>
            <person name="Cooper J."/>
            <person name="Damon W."/>
            <person name="Desjardin D."/>
            <person name="Finy P."/>
            <person name="Geml J."/>
            <person name="Haridas S."/>
            <person name="Hughes K."/>
            <person name="Justo A."/>
            <person name="Karasinski D."/>
            <person name="Kautmanova I."/>
            <person name="Kiss B."/>
            <person name="Kocsube S."/>
            <person name="Kotiranta H."/>
            <person name="LaButti K.M."/>
            <person name="Lechner B.E."/>
            <person name="Liimatainen K."/>
            <person name="Lipzen A."/>
            <person name="Lukacs Z."/>
            <person name="Mihaltcheva S."/>
            <person name="Morgado L.N."/>
            <person name="Niskanen T."/>
            <person name="Noordeloos M.E."/>
            <person name="Ohm R.A."/>
            <person name="Ortiz-Santana B."/>
            <person name="Ovrebo C."/>
            <person name="Racz N."/>
            <person name="Riley R."/>
            <person name="Savchenko A."/>
            <person name="Shiryaev A."/>
            <person name="Soop K."/>
            <person name="Spirin V."/>
            <person name="Szebenyi C."/>
            <person name="Tomsovsky M."/>
            <person name="Tulloss R.E."/>
            <person name="Uehling J."/>
            <person name="Grigoriev I.V."/>
            <person name="Vagvolgyi C."/>
            <person name="Papp T."/>
            <person name="Martin F.M."/>
            <person name="Miettinen O."/>
            <person name="Hibbett D.S."/>
            <person name="Nagy L.G."/>
        </authorList>
    </citation>
    <scope>NUCLEOTIDE SEQUENCE [LARGE SCALE GENOMIC DNA]</scope>
    <source>
        <strain evidence="2 3">CBS 962.96</strain>
    </source>
</reference>
<proteinExistence type="predicted"/>
<organism evidence="2 3">
    <name type="scientific">Dendrothele bispora (strain CBS 962.96)</name>
    <dbReference type="NCBI Taxonomy" id="1314807"/>
    <lineage>
        <taxon>Eukaryota</taxon>
        <taxon>Fungi</taxon>
        <taxon>Dikarya</taxon>
        <taxon>Basidiomycota</taxon>
        <taxon>Agaricomycotina</taxon>
        <taxon>Agaricomycetes</taxon>
        <taxon>Agaricomycetidae</taxon>
        <taxon>Agaricales</taxon>
        <taxon>Agaricales incertae sedis</taxon>
        <taxon>Dendrothele</taxon>
    </lineage>
</organism>
<dbReference type="Proteomes" id="UP000297245">
    <property type="component" value="Unassembled WGS sequence"/>
</dbReference>
<keyword evidence="3" id="KW-1185">Reference proteome</keyword>
<name>A0A4S8LMB1_DENBC</name>
<evidence type="ECO:0000313" key="3">
    <source>
        <dbReference type="Proteomes" id="UP000297245"/>
    </source>
</evidence>
<evidence type="ECO:0000313" key="2">
    <source>
        <dbReference type="EMBL" id="THU90180.1"/>
    </source>
</evidence>
<dbReference type="EMBL" id="ML179343">
    <property type="protein sequence ID" value="THU90180.1"/>
    <property type="molecule type" value="Genomic_DNA"/>
</dbReference>
<protein>
    <submittedName>
        <fullName evidence="2">Uncharacterized protein</fullName>
    </submittedName>
</protein>
<feature type="region of interest" description="Disordered" evidence="1">
    <location>
        <begin position="1"/>
        <end position="32"/>
    </location>
</feature>
<dbReference type="AlphaFoldDB" id="A0A4S8LMB1"/>
<evidence type="ECO:0000256" key="1">
    <source>
        <dbReference type="SAM" id="MobiDB-lite"/>
    </source>
</evidence>